<protein>
    <submittedName>
        <fullName evidence="2 3">Fuculose phosphate aldolase</fullName>
    </submittedName>
</protein>
<keyword evidence="4" id="KW-1185">Reference proteome</keyword>
<accession>A0A084VXA5</accession>
<organism evidence="2">
    <name type="scientific">Anopheles sinensis</name>
    <name type="common">Mosquito</name>
    <dbReference type="NCBI Taxonomy" id="74873"/>
    <lineage>
        <taxon>Eukaryota</taxon>
        <taxon>Metazoa</taxon>
        <taxon>Ecdysozoa</taxon>
        <taxon>Arthropoda</taxon>
        <taxon>Hexapoda</taxon>
        <taxon>Insecta</taxon>
        <taxon>Pterygota</taxon>
        <taxon>Neoptera</taxon>
        <taxon>Endopterygota</taxon>
        <taxon>Diptera</taxon>
        <taxon>Nematocera</taxon>
        <taxon>Culicoidea</taxon>
        <taxon>Culicidae</taxon>
        <taxon>Anophelinae</taxon>
        <taxon>Anopheles</taxon>
    </lineage>
</organism>
<feature type="region of interest" description="Disordered" evidence="1">
    <location>
        <begin position="1"/>
        <end position="31"/>
    </location>
</feature>
<evidence type="ECO:0000313" key="3">
    <source>
        <dbReference type="EnsemblMetazoa" id="ASIC010310-PA"/>
    </source>
</evidence>
<evidence type="ECO:0000256" key="1">
    <source>
        <dbReference type="SAM" id="MobiDB-lite"/>
    </source>
</evidence>
<dbReference type="EMBL" id="ATLV01017898">
    <property type="status" value="NOT_ANNOTATED_CDS"/>
    <property type="molecule type" value="Genomic_DNA"/>
</dbReference>
<sequence>MHQNMRSGGKQRSTKRLQKEKNDDSVGPSCRWLPHVPIYGDGVMRTSITTTIGERCLDLSTHRLSPPEESYGELQ</sequence>
<reference evidence="2 4" key="1">
    <citation type="journal article" date="2014" name="BMC Genomics">
        <title>Genome sequence of Anopheles sinensis provides insight into genetics basis of mosquito competence for malaria parasites.</title>
        <authorList>
            <person name="Zhou D."/>
            <person name="Zhang D."/>
            <person name="Ding G."/>
            <person name="Shi L."/>
            <person name="Hou Q."/>
            <person name="Ye Y."/>
            <person name="Xu Y."/>
            <person name="Zhou H."/>
            <person name="Xiong C."/>
            <person name="Li S."/>
            <person name="Yu J."/>
            <person name="Hong S."/>
            <person name="Yu X."/>
            <person name="Zou P."/>
            <person name="Chen C."/>
            <person name="Chang X."/>
            <person name="Wang W."/>
            <person name="Lv Y."/>
            <person name="Sun Y."/>
            <person name="Ma L."/>
            <person name="Shen B."/>
            <person name="Zhu C."/>
        </authorList>
    </citation>
    <scope>NUCLEOTIDE SEQUENCE [LARGE SCALE GENOMIC DNA]</scope>
</reference>
<reference evidence="3" key="2">
    <citation type="submission" date="2020-05" db="UniProtKB">
        <authorList>
            <consortium name="EnsemblMetazoa"/>
        </authorList>
    </citation>
    <scope>IDENTIFICATION</scope>
</reference>
<proteinExistence type="predicted"/>
<evidence type="ECO:0000313" key="4">
    <source>
        <dbReference type="Proteomes" id="UP000030765"/>
    </source>
</evidence>
<dbReference type="Proteomes" id="UP000030765">
    <property type="component" value="Unassembled WGS sequence"/>
</dbReference>
<gene>
    <name evidence="2" type="ORF">ZHAS_00010310</name>
</gene>
<dbReference type="EMBL" id="KE525196">
    <property type="protein sequence ID" value="KFB42599.1"/>
    <property type="molecule type" value="Genomic_DNA"/>
</dbReference>
<dbReference type="VEuPathDB" id="VectorBase:ASIC010310"/>
<dbReference type="EnsemblMetazoa" id="ASIC010310-RA">
    <property type="protein sequence ID" value="ASIC010310-PA"/>
    <property type="gene ID" value="ASIC010310"/>
</dbReference>
<dbReference type="AlphaFoldDB" id="A0A084VXA5"/>
<name>A0A084VXA5_ANOSI</name>
<evidence type="ECO:0000313" key="2">
    <source>
        <dbReference type="EMBL" id="KFB42599.1"/>
    </source>
</evidence>